<evidence type="ECO:0000256" key="7">
    <source>
        <dbReference type="ARBA" id="ARBA00019373"/>
    </source>
</evidence>
<dbReference type="KEGG" id="ole:K0B96_09555"/>
<dbReference type="GO" id="GO:0016024">
    <property type="term" value="P:CDP-diacylglycerol biosynthetic process"/>
    <property type="evidence" value="ECO:0007669"/>
    <property type="project" value="TreeGrafter"/>
</dbReference>
<evidence type="ECO:0000256" key="13">
    <source>
        <dbReference type="ARBA" id="ARBA00022989"/>
    </source>
</evidence>
<evidence type="ECO:0000256" key="10">
    <source>
        <dbReference type="ARBA" id="ARBA00022679"/>
    </source>
</evidence>
<dbReference type="AlphaFoldDB" id="A0A8F9XIG7"/>
<keyword evidence="14" id="KW-0443">Lipid metabolism</keyword>
<dbReference type="GO" id="GO:0004605">
    <property type="term" value="F:phosphatidate cytidylyltransferase activity"/>
    <property type="evidence" value="ECO:0007669"/>
    <property type="project" value="UniProtKB-EC"/>
</dbReference>
<evidence type="ECO:0000256" key="15">
    <source>
        <dbReference type="ARBA" id="ARBA00023136"/>
    </source>
</evidence>
<protein>
    <recommendedName>
        <fullName evidence="7">Phosphatidate cytidylyltransferase</fullName>
        <ecNumber evidence="6">2.7.7.41</ecNumber>
    </recommendedName>
    <alternativeName>
        <fullName evidence="20">CDP-DAG synthase</fullName>
    </alternativeName>
    <alternativeName>
        <fullName evidence="22">CDP-DG synthase</fullName>
    </alternativeName>
    <alternativeName>
        <fullName evidence="18">CDP-diacylglycerol synthase</fullName>
    </alternativeName>
    <alternativeName>
        <fullName evidence="21">CDP-diglyceride pyrophosphorylase</fullName>
    </alternativeName>
    <alternativeName>
        <fullName evidence="23">CDP-diglyceride synthase</fullName>
    </alternativeName>
    <alternativeName>
        <fullName evidence="19">CTP:phosphatidate cytidylyltransferase</fullName>
    </alternativeName>
</protein>
<comment type="similarity">
    <text evidence="5">Belongs to the CDS family.</text>
</comment>
<proteinExistence type="inferred from homology"/>
<comment type="subcellular location">
    <subcellularLocation>
        <location evidence="2">Cell membrane</location>
        <topology evidence="2">Multi-pass membrane protein</topology>
    </subcellularLocation>
</comment>
<comment type="pathway">
    <text evidence="4">Lipid metabolism.</text>
</comment>
<dbReference type="GO" id="GO:0005886">
    <property type="term" value="C:plasma membrane"/>
    <property type="evidence" value="ECO:0007669"/>
    <property type="project" value="UniProtKB-SubCell"/>
</dbReference>
<comment type="pathway">
    <text evidence="3">Phospholipid metabolism; CDP-diacylglycerol biosynthesis; CDP-diacylglycerol from sn-glycerol 3-phosphate: step 3/3.</text>
</comment>
<keyword evidence="17" id="KW-1208">Phospholipid metabolism</keyword>
<gene>
    <name evidence="25" type="ORF">K0B96_09555</name>
</gene>
<dbReference type="EMBL" id="CP080507">
    <property type="protein sequence ID" value="QYM77573.1"/>
    <property type="molecule type" value="Genomic_DNA"/>
</dbReference>
<feature type="transmembrane region" description="Helical" evidence="24">
    <location>
        <begin position="77"/>
        <end position="95"/>
    </location>
</feature>
<evidence type="ECO:0000256" key="2">
    <source>
        <dbReference type="ARBA" id="ARBA00004651"/>
    </source>
</evidence>
<evidence type="ECO:0000256" key="20">
    <source>
        <dbReference type="ARBA" id="ARBA00032253"/>
    </source>
</evidence>
<evidence type="ECO:0000256" key="19">
    <source>
        <dbReference type="ARBA" id="ARBA00031825"/>
    </source>
</evidence>
<keyword evidence="26" id="KW-1185">Reference proteome</keyword>
<evidence type="ECO:0000256" key="16">
    <source>
        <dbReference type="ARBA" id="ARBA00023209"/>
    </source>
</evidence>
<accession>A0A8F9XIG7</accession>
<evidence type="ECO:0000256" key="12">
    <source>
        <dbReference type="ARBA" id="ARBA00022695"/>
    </source>
</evidence>
<keyword evidence="11 24" id="KW-0812">Transmembrane</keyword>
<evidence type="ECO:0000256" key="4">
    <source>
        <dbReference type="ARBA" id="ARBA00005189"/>
    </source>
</evidence>
<feature type="transmembrane region" description="Helical" evidence="24">
    <location>
        <begin position="183"/>
        <end position="202"/>
    </location>
</feature>
<dbReference type="PANTHER" id="PTHR46382:SF1">
    <property type="entry name" value="PHOSPHATIDATE CYTIDYLYLTRANSFERASE"/>
    <property type="match status" value="1"/>
</dbReference>
<reference evidence="25" key="1">
    <citation type="submission" date="2021-08" db="EMBL/GenBank/DDBJ databases">
        <title>Genome of a novel bacterium of the phylum Verrucomicrobia, Oleiharenicola sp. KSB-15.</title>
        <authorList>
            <person name="Chung J.-H."/>
            <person name="Ahn J.-H."/>
            <person name="Yoon Y."/>
            <person name="Kim D.-Y."/>
            <person name="An S.-H."/>
            <person name="Park I."/>
            <person name="Yeon J."/>
        </authorList>
    </citation>
    <scope>NUCLEOTIDE SEQUENCE</scope>
    <source>
        <strain evidence="25">KSB-15</strain>
    </source>
</reference>
<dbReference type="PANTHER" id="PTHR46382">
    <property type="entry name" value="PHOSPHATIDATE CYTIDYLYLTRANSFERASE"/>
    <property type="match status" value="1"/>
</dbReference>
<evidence type="ECO:0000256" key="6">
    <source>
        <dbReference type="ARBA" id="ARBA00012487"/>
    </source>
</evidence>
<feature type="transmembrane region" description="Helical" evidence="24">
    <location>
        <begin position="141"/>
        <end position="162"/>
    </location>
</feature>
<feature type="transmembrane region" description="Helical" evidence="24">
    <location>
        <begin position="214"/>
        <end position="236"/>
    </location>
</feature>
<keyword evidence="12 25" id="KW-0548">Nucleotidyltransferase</keyword>
<evidence type="ECO:0000256" key="3">
    <source>
        <dbReference type="ARBA" id="ARBA00005119"/>
    </source>
</evidence>
<comment type="catalytic activity">
    <reaction evidence="1">
        <text>a 1,2-diacyl-sn-glycero-3-phosphate + CTP + H(+) = a CDP-1,2-diacyl-sn-glycerol + diphosphate</text>
        <dbReference type="Rhea" id="RHEA:16229"/>
        <dbReference type="ChEBI" id="CHEBI:15378"/>
        <dbReference type="ChEBI" id="CHEBI:33019"/>
        <dbReference type="ChEBI" id="CHEBI:37563"/>
        <dbReference type="ChEBI" id="CHEBI:58332"/>
        <dbReference type="ChEBI" id="CHEBI:58608"/>
        <dbReference type="EC" id="2.7.7.41"/>
    </reaction>
</comment>
<evidence type="ECO:0000256" key="24">
    <source>
        <dbReference type="SAM" id="Phobius"/>
    </source>
</evidence>
<evidence type="ECO:0000256" key="8">
    <source>
        <dbReference type="ARBA" id="ARBA00022475"/>
    </source>
</evidence>
<evidence type="ECO:0000256" key="22">
    <source>
        <dbReference type="ARBA" id="ARBA00032743"/>
    </source>
</evidence>
<evidence type="ECO:0000256" key="17">
    <source>
        <dbReference type="ARBA" id="ARBA00023264"/>
    </source>
</evidence>
<sequence>MAKRIVSTVLLWLFVFGVLWWFRTGGALLLIALLSVLTLREFYQLLAGAGQKPFVKLGLVFGLLITLAPWLELRFALPFEHTLAAAVIVFAIRILGERDATQRVEALGATLFGLVYVALMFQYLVRIVLPLPGDTVGATGRLLLFLWLVAVAKFCDVGALLSGMAFGRHKMSPGISPKKTWEGAIGGVIIAMGVGAFVAWLARDYFPPRMTPLHAALFAAPLAVVGIVSDLVESVIKRRAAIKDSGSVIPGIGGMFDVSDSLILTAPLGYLLFGLR</sequence>
<dbReference type="Proteomes" id="UP000825051">
    <property type="component" value="Chromosome"/>
</dbReference>
<dbReference type="Pfam" id="PF01148">
    <property type="entry name" value="CTP_transf_1"/>
    <property type="match status" value="1"/>
</dbReference>
<evidence type="ECO:0000313" key="26">
    <source>
        <dbReference type="Proteomes" id="UP000825051"/>
    </source>
</evidence>
<evidence type="ECO:0000256" key="1">
    <source>
        <dbReference type="ARBA" id="ARBA00001698"/>
    </source>
</evidence>
<dbReference type="EC" id="2.7.7.41" evidence="6"/>
<organism evidence="25 26">
    <name type="scientific">Horticoccus luteus</name>
    <dbReference type="NCBI Taxonomy" id="2862869"/>
    <lineage>
        <taxon>Bacteria</taxon>
        <taxon>Pseudomonadati</taxon>
        <taxon>Verrucomicrobiota</taxon>
        <taxon>Opitutia</taxon>
        <taxon>Opitutales</taxon>
        <taxon>Opitutaceae</taxon>
        <taxon>Horticoccus</taxon>
    </lineage>
</organism>
<name>A0A8F9XIG7_9BACT</name>
<evidence type="ECO:0000256" key="9">
    <source>
        <dbReference type="ARBA" id="ARBA00022516"/>
    </source>
</evidence>
<evidence type="ECO:0000256" key="18">
    <source>
        <dbReference type="ARBA" id="ARBA00029893"/>
    </source>
</evidence>
<evidence type="ECO:0000256" key="11">
    <source>
        <dbReference type="ARBA" id="ARBA00022692"/>
    </source>
</evidence>
<feature type="transmembrane region" description="Helical" evidence="24">
    <location>
        <begin position="28"/>
        <end position="47"/>
    </location>
</feature>
<keyword evidence="8" id="KW-1003">Cell membrane</keyword>
<evidence type="ECO:0000256" key="14">
    <source>
        <dbReference type="ARBA" id="ARBA00023098"/>
    </source>
</evidence>
<feature type="transmembrane region" description="Helical" evidence="24">
    <location>
        <begin position="5"/>
        <end position="22"/>
    </location>
</feature>
<evidence type="ECO:0000256" key="21">
    <source>
        <dbReference type="ARBA" id="ARBA00032396"/>
    </source>
</evidence>
<keyword evidence="9" id="KW-0444">Lipid biosynthesis</keyword>
<keyword evidence="16" id="KW-0594">Phospholipid biosynthesis</keyword>
<keyword evidence="15 24" id="KW-0472">Membrane</keyword>
<evidence type="ECO:0000256" key="5">
    <source>
        <dbReference type="ARBA" id="ARBA00010185"/>
    </source>
</evidence>
<feature type="transmembrane region" description="Helical" evidence="24">
    <location>
        <begin position="54"/>
        <end position="71"/>
    </location>
</feature>
<evidence type="ECO:0000256" key="23">
    <source>
        <dbReference type="ARBA" id="ARBA00033406"/>
    </source>
</evidence>
<dbReference type="RefSeq" id="WP_220160678.1">
    <property type="nucleotide sequence ID" value="NZ_CP080507.1"/>
</dbReference>
<keyword evidence="10" id="KW-0808">Transferase</keyword>
<keyword evidence="13 24" id="KW-1133">Transmembrane helix</keyword>
<evidence type="ECO:0000313" key="25">
    <source>
        <dbReference type="EMBL" id="QYM77573.1"/>
    </source>
</evidence>
<feature type="transmembrane region" description="Helical" evidence="24">
    <location>
        <begin position="107"/>
        <end position="129"/>
    </location>
</feature>